<dbReference type="InterPro" id="IPR012338">
    <property type="entry name" value="Beta-lactam/transpept-like"/>
</dbReference>
<protein>
    <submittedName>
        <fullName evidence="3">Beta-lactamase family protein</fullName>
    </submittedName>
</protein>
<dbReference type="PANTHER" id="PTHR43283:SF18">
    <property type="match status" value="1"/>
</dbReference>
<dbReference type="Gene3D" id="3.40.710.10">
    <property type="entry name" value="DD-peptidase/beta-lactamase superfamily"/>
    <property type="match status" value="1"/>
</dbReference>
<keyword evidence="4" id="KW-1185">Reference proteome</keyword>
<evidence type="ECO:0000259" key="2">
    <source>
        <dbReference type="Pfam" id="PF00144"/>
    </source>
</evidence>
<name>A0ABN4MDL0_9BURK</name>
<evidence type="ECO:0000256" key="1">
    <source>
        <dbReference type="SAM" id="SignalP"/>
    </source>
</evidence>
<dbReference type="PANTHER" id="PTHR43283">
    <property type="entry name" value="BETA-LACTAMASE-RELATED"/>
    <property type="match status" value="1"/>
</dbReference>
<feature type="chain" id="PRO_5046256083" evidence="1">
    <location>
        <begin position="20"/>
        <end position="363"/>
    </location>
</feature>
<accession>A0ABN4MDL0</accession>
<evidence type="ECO:0000313" key="4">
    <source>
        <dbReference type="Proteomes" id="UP000074914"/>
    </source>
</evidence>
<dbReference type="Pfam" id="PF00144">
    <property type="entry name" value="Beta-lactamase"/>
    <property type="match status" value="1"/>
</dbReference>
<organism evidence="3 4">
    <name type="scientific">Collimonas pratensis</name>
    <dbReference type="NCBI Taxonomy" id="279113"/>
    <lineage>
        <taxon>Bacteria</taxon>
        <taxon>Pseudomonadati</taxon>
        <taxon>Pseudomonadota</taxon>
        <taxon>Betaproteobacteria</taxon>
        <taxon>Burkholderiales</taxon>
        <taxon>Oxalobacteraceae</taxon>
        <taxon>Collimonas</taxon>
    </lineage>
</organism>
<keyword evidence="1" id="KW-0732">Signal</keyword>
<dbReference type="EMBL" id="CP013236">
    <property type="protein sequence ID" value="AMP15452.1"/>
    <property type="molecule type" value="Genomic_DNA"/>
</dbReference>
<evidence type="ECO:0000313" key="3">
    <source>
        <dbReference type="EMBL" id="AMP15452.1"/>
    </source>
</evidence>
<sequence>MRRLTVMLLSNLAASLALAAPTPPAGEAEQQAQLDQDIPQLLEQDAIPSVSIAQIRNGKVVLFAAYGEQSDGVPATPATLYNAASLTKPLTAEIILRLVSKGEIELDEPMDRYWLDPDIAADPRHALLTPRLALSHRTGFPNWRDGKEGLRILRQPGVKWGYSGEGYRYVAHFAENKSGQDFEELAQTYLFKPLAMTETSYSSKDWFKGRIAVPANAAGEAVQPQFASRFNAADLLYTTAYDYGLFVAGVLADQGLSPAVARERGKIQVSMMDEMCQGKLAESCPPNAGFGLGWQILAFKDETLLMHTGKDEGVFTFAYLNRTSRDGAVILTNSDNGYKIVLPVLERLNSSPAFLRYLRGQIQ</sequence>
<feature type="signal peptide" evidence="1">
    <location>
        <begin position="1"/>
        <end position="19"/>
    </location>
</feature>
<reference evidence="3 4" key="1">
    <citation type="submission" date="2015-11" db="EMBL/GenBank/DDBJ databases">
        <title>Exploring the genomic traits of fungus-feeding bacterial genus Collimonas.</title>
        <authorList>
            <person name="Song C."/>
            <person name="Schmidt R."/>
            <person name="de Jager V."/>
            <person name="Krzyzanowska D."/>
            <person name="Jongedijk E."/>
            <person name="Cankar K."/>
            <person name="Beekwilder J."/>
            <person name="van Veen A."/>
            <person name="de Boer W."/>
            <person name="van Veen J.A."/>
            <person name="Garbeva P."/>
        </authorList>
    </citation>
    <scope>NUCLEOTIDE SEQUENCE [LARGE SCALE GENOMIC DNA]</scope>
    <source>
        <strain evidence="3 4">Ter291</strain>
    </source>
</reference>
<dbReference type="InterPro" id="IPR001466">
    <property type="entry name" value="Beta-lactam-related"/>
</dbReference>
<gene>
    <name evidence="3" type="ORF">CPter291_3215</name>
</gene>
<proteinExistence type="predicted"/>
<dbReference type="RefSeq" id="WP_197481575.1">
    <property type="nucleotide sequence ID" value="NZ_CP013236.1"/>
</dbReference>
<feature type="domain" description="Beta-lactamase-related" evidence="2">
    <location>
        <begin position="34"/>
        <end position="337"/>
    </location>
</feature>
<dbReference type="InterPro" id="IPR050789">
    <property type="entry name" value="Diverse_Enzym_Activities"/>
</dbReference>
<dbReference type="Proteomes" id="UP000074914">
    <property type="component" value="Chromosome"/>
</dbReference>
<dbReference type="SUPFAM" id="SSF56601">
    <property type="entry name" value="beta-lactamase/transpeptidase-like"/>
    <property type="match status" value="1"/>
</dbReference>